<dbReference type="AlphaFoldDB" id="T1G6A8"/>
<sequence length="95" mass="10924">MPVKRSGYRHRKWVRLITVLAYILAVSMAAIILAIYYIFVWDPNPNIDQQTVMMQQQRRQSQYTSPSTQVLRKDMTPSAASYVNDSLITSTTNPS</sequence>
<dbReference type="EMBL" id="AMQM01006712">
    <property type="status" value="NOT_ANNOTATED_CDS"/>
    <property type="molecule type" value="Genomic_DNA"/>
</dbReference>
<dbReference type="KEGG" id="hro:HELRODRAFT_86343"/>
<dbReference type="HOGENOM" id="CLU_2375085_0_0_1"/>
<evidence type="ECO:0000313" key="4">
    <source>
        <dbReference type="Proteomes" id="UP000015101"/>
    </source>
</evidence>
<keyword evidence="1" id="KW-0812">Transmembrane</keyword>
<evidence type="ECO:0000313" key="3">
    <source>
        <dbReference type="EnsemblMetazoa" id="HelroP86343"/>
    </source>
</evidence>
<dbReference type="Pfam" id="PF15018">
    <property type="entry name" value="InaF-motif"/>
    <property type="match status" value="1"/>
</dbReference>
<reference evidence="3" key="3">
    <citation type="submission" date="2015-06" db="UniProtKB">
        <authorList>
            <consortium name="EnsemblMetazoa"/>
        </authorList>
    </citation>
    <scope>IDENTIFICATION</scope>
</reference>
<dbReference type="Proteomes" id="UP000015101">
    <property type="component" value="Unassembled WGS sequence"/>
</dbReference>
<feature type="transmembrane region" description="Helical" evidence="1">
    <location>
        <begin position="12"/>
        <end position="39"/>
    </location>
</feature>
<evidence type="ECO:0000313" key="2">
    <source>
        <dbReference type="EMBL" id="ESN95845.1"/>
    </source>
</evidence>
<dbReference type="PANTHER" id="PTHR34929">
    <property type="entry name" value="ZGC:153157"/>
    <property type="match status" value="1"/>
</dbReference>
<evidence type="ECO:0008006" key="5">
    <source>
        <dbReference type="Google" id="ProtNLM"/>
    </source>
</evidence>
<dbReference type="EnsemblMetazoa" id="HelroT86343">
    <property type="protein sequence ID" value="HelroP86343"/>
    <property type="gene ID" value="HelroG86343"/>
</dbReference>
<reference evidence="2 4" key="2">
    <citation type="journal article" date="2013" name="Nature">
        <title>Insights into bilaterian evolution from three spiralian genomes.</title>
        <authorList>
            <person name="Simakov O."/>
            <person name="Marletaz F."/>
            <person name="Cho S.J."/>
            <person name="Edsinger-Gonzales E."/>
            <person name="Havlak P."/>
            <person name="Hellsten U."/>
            <person name="Kuo D.H."/>
            <person name="Larsson T."/>
            <person name="Lv J."/>
            <person name="Arendt D."/>
            <person name="Savage R."/>
            <person name="Osoegawa K."/>
            <person name="de Jong P."/>
            <person name="Grimwood J."/>
            <person name="Chapman J.A."/>
            <person name="Shapiro H."/>
            <person name="Aerts A."/>
            <person name="Otillar R.P."/>
            <person name="Terry A.Y."/>
            <person name="Boore J.L."/>
            <person name="Grigoriev I.V."/>
            <person name="Lindberg D.R."/>
            <person name="Seaver E.C."/>
            <person name="Weisblat D.A."/>
            <person name="Putnam N.H."/>
            <person name="Rokhsar D.S."/>
        </authorList>
    </citation>
    <scope>NUCLEOTIDE SEQUENCE</scope>
</reference>
<reference evidence="4" key="1">
    <citation type="submission" date="2012-12" db="EMBL/GenBank/DDBJ databases">
        <authorList>
            <person name="Hellsten U."/>
            <person name="Grimwood J."/>
            <person name="Chapman J.A."/>
            <person name="Shapiro H."/>
            <person name="Aerts A."/>
            <person name="Otillar R.P."/>
            <person name="Terry A.Y."/>
            <person name="Boore J.L."/>
            <person name="Simakov O."/>
            <person name="Marletaz F."/>
            <person name="Cho S.-J."/>
            <person name="Edsinger-Gonzales E."/>
            <person name="Havlak P."/>
            <person name="Kuo D.-H."/>
            <person name="Larsson T."/>
            <person name="Lv J."/>
            <person name="Arendt D."/>
            <person name="Savage R."/>
            <person name="Osoegawa K."/>
            <person name="de Jong P."/>
            <person name="Lindberg D.R."/>
            <person name="Seaver E.C."/>
            <person name="Weisblat D.A."/>
            <person name="Putnam N.H."/>
            <person name="Grigoriev I.V."/>
            <person name="Rokhsar D.S."/>
        </authorList>
    </citation>
    <scope>NUCLEOTIDE SEQUENCE</scope>
</reference>
<keyword evidence="1" id="KW-0472">Membrane</keyword>
<gene>
    <name evidence="3" type="primary">20216605</name>
    <name evidence="2" type="ORF">HELRODRAFT_86343</name>
</gene>
<dbReference type="eggNOG" id="ENOG502SC71">
    <property type="taxonomic scope" value="Eukaryota"/>
</dbReference>
<dbReference type="CTD" id="20216605"/>
<name>T1G6A8_HELRO</name>
<dbReference type="GeneID" id="20216605"/>
<dbReference type="InterPro" id="IPR029162">
    <property type="entry name" value="InaF-motif"/>
</dbReference>
<keyword evidence="1" id="KW-1133">Transmembrane helix</keyword>
<dbReference type="PANTHER" id="PTHR34929:SF1">
    <property type="entry name" value="INAF MOTIF CONTAINING 2"/>
    <property type="match status" value="1"/>
</dbReference>
<protein>
    <recommendedName>
        <fullName evidence="5">InaF motif containing 2</fullName>
    </recommendedName>
</protein>
<dbReference type="EMBL" id="KB097502">
    <property type="protein sequence ID" value="ESN95845.1"/>
    <property type="molecule type" value="Genomic_DNA"/>
</dbReference>
<accession>T1G6A8</accession>
<organism evidence="3 4">
    <name type="scientific">Helobdella robusta</name>
    <name type="common">Californian leech</name>
    <dbReference type="NCBI Taxonomy" id="6412"/>
    <lineage>
        <taxon>Eukaryota</taxon>
        <taxon>Metazoa</taxon>
        <taxon>Spiralia</taxon>
        <taxon>Lophotrochozoa</taxon>
        <taxon>Annelida</taxon>
        <taxon>Clitellata</taxon>
        <taxon>Hirudinea</taxon>
        <taxon>Rhynchobdellida</taxon>
        <taxon>Glossiphoniidae</taxon>
        <taxon>Helobdella</taxon>
    </lineage>
</organism>
<keyword evidence="4" id="KW-1185">Reference proteome</keyword>
<proteinExistence type="predicted"/>
<dbReference type="InParanoid" id="T1G6A8"/>
<evidence type="ECO:0000256" key="1">
    <source>
        <dbReference type="SAM" id="Phobius"/>
    </source>
</evidence>
<dbReference type="RefSeq" id="XP_009026039.1">
    <property type="nucleotide sequence ID" value="XM_009027791.1"/>
</dbReference>
<dbReference type="OrthoDB" id="8113027at2759"/>